<keyword evidence="7" id="KW-1185">Reference proteome</keyword>
<protein>
    <submittedName>
        <fullName evidence="6">Jg2095 protein</fullName>
    </submittedName>
</protein>
<keyword evidence="4 5" id="KW-0472">Membrane</keyword>
<evidence type="ECO:0000256" key="4">
    <source>
        <dbReference type="ARBA" id="ARBA00023136"/>
    </source>
</evidence>
<feature type="transmembrane region" description="Helical" evidence="5">
    <location>
        <begin position="12"/>
        <end position="34"/>
    </location>
</feature>
<name>A0A8S4QHC6_9NEOP</name>
<dbReference type="Gene3D" id="1.20.1250.20">
    <property type="entry name" value="MFS general substrate transporter like domains"/>
    <property type="match status" value="1"/>
</dbReference>
<reference evidence="6" key="1">
    <citation type="submission" date="2022-03" db="EMBL/GenBank/DDBJ databases">
        <authorList>
            <person name="Lindestad O."/>
        </authorList>
    </citation>
    <scope>NUCLEOTIDE SEQUENCE</scope>
</reference>
<dbReference type="OrthoDB" id="3936150at2759"/>
<dbReference type="GO" id="GO:0022857">
    <property type="term" value="F:transmembrane transporter activity"/>
    <property type="evidence" value="ECO:0007669"/>
    <property type="project" value="InterPro"/>
</dbReference>
<dbReference type="PANTHER" id="PTHR24064">
    <property type="entry name" value="SOLUTE CARRIER FAMILY 22 MEMBER"/>
    <property type="match status" value="1"/>
</dbReference>
<sequence>VELIGSDKRTIGSAAVGISVAVGELILNLIVWNIPYWRHFLLIVSCPAPLFLAYTYFLEESMRWLLTNGKNEEALILLHRIASWNHFAVSDKAIDEITKESKGAQNIATEKFHIKLLFSSPALLK</sequence>
<dbReference type="Pfam" id="PF00083">
    <property type="entry name" value="Sugar_tr"/>
    <property type="match status" value="1"/>
</dbReference>
<feature type="transmembrane region" description="Helical" evidence="5">
    <location>
        <begin position="40"/>
        <end position="58"/>
    </location>
</feature>
<dbReference type="Proteomes" id="UP000838756">
    <property type="component" value="Unassembled WGS sequence"/>
</dbReference>
<feature type="non-terminal residue" evidence="6">
    <location>
        <position position="125"/>
    </location>
</feature>
<keyword evidence="3 5" id="KW-1133">Transmembrane helix</keyword>
<feature type="non-terminal residue" evidence="6">
    <location>
        <position position="1"/>
    </location>
</feature>
<evidence type="ECO:0000256" key="1">
    <source>
        <dbReference type="ARBA" id="ARBA00004141"/>
    </source>
</evidence>
<dbReference type="SUPFAM" id="SSF103473">
    <property type="entry name" value="MFS general substrate transporter"/>
    <property type="match status" value="1"/>
</dbReference>
<evidence type="ECO:0000256" key="5">
    <source>
        <dbReference type="SAM" id="Phobius"/>
    </source>
</evidence>
<comment type="caution">
    <text evidence="6">The sequence shown here is derived from an EMBL/GenBank/DDBJ whole genome shotgun (WGS) entry which is preliminary data.</text>
</comment>
<accession>A0A8S4QHC6</accession>
<gene>
    <name evidence="6" type="primary">jg2095</name>
    <name evidence="6" type="ORF">PAEG_LOCUS1999</name>
</gene>
<evidence type="ECO:0000256" key="2">
    <source>
        <dbReference type="ARBA" id="ARBA00022692"/>
    </source>
</evidence>
<dbReference type="AlphaFoldDB" id="A0A8S4QHC6"/>
<dbReference type="InterPro" id="IPR036259">
    <property type="entry name" value="MFS_trans_sf"/>
</dbReference>
<evidence type="ECO:0000313" key="6">
    <source>
        <dbReference type="EMBL" id="CAH2210087.1"/>
    </source>
</evidence>
<evidence type="ECO:0000256" key="3">
    <source>
        <dbReference type="ARBA" id="ARBA00022989"/>
    </source>
</evidence>
<organism evidence="6 7">
    <name type="scientific">Pararge aegeria aegeria</name>
    <dbReference type="NCBI Taxonomy" id="348720"/>
    <lineage>
        <taxon>Eukaryota</taxon>
        <taxon>Metazoa</taxon>
        <taxon>Ecdysozoa</taxon>
        <taxon>Arthropoda</taxon>
        <taxon>Hexapoda</taxon>
        <taxon>Insecta</taxon>
        <taxon>Pterygota</taxon>
        <taxon>Neoptera</taxon>
        <taxon>Endopterygota</taxon>
        <taxon>Lepidoptera</taxon>
        <taxon>Glossata</taxon>
        <taxon>Ditrysia</taxon>
        <taxon>Papilionoidea</taxon>
        <taxon>Nymphalidae</taxon>
        <taxon>Satyrinae</taxon>
        <taxon>Satyrini</taxon>
        <taxon>Parargina</taxon>
        <taxon>Pararge</taxon>
    </lineage>
</organism>
<evidence type="ECO:0000313" key="7">
    <source>
        <dbReference type="Proteomes" id="UP000838756"/>
    </source>
</evidence>
<dbReference type="GO" id="GO:0016020">
    <property type="term" value="C:membrane"/>
    <property type="evidence" value="ECO:0007669"/>
    <property type="project" value="UniProtKB-SubCell"/>
</dbReference>
<dbReference type="InterPro" id="IPR005828">
    <property type="entry name" value="MFS_sugar_transport-like"/>
</dbReference>
<comment type="subcellular location">
    <subcellularLocation>
        <location evidence="1">Membrane</location>
        <topology evidence="1">Multi-pass membrane protein</topology>
    </subcellularLocation>
</comment>
<proteinExistence type="predicted"/>
<keyword evidence="2 5" id="KW-0812">Transmembrane</keyword>
<dbReference type="EMBL" id="CAKXAJ010006473">
    <property type="protein sequence ID" value="CAH2210087.1"/>
    <property type="molecule type" value="Genomic_DNA"/>
</dbReference>